<dbReference type="OrthoDB" id="8253226at2"/>
<comment type="caution">
    <text evidence="2">The sequence shown here is derived from an EMBL/GenBank/DDBJ whole genome shotgun (WGS) entry which is preliminary data.</text>
</comment>
<feature type="domain" description="CHAT" evidence="1">
    <location>
        <begin position="37"/>
        <end position="167"/>
    </location>
</feature>
<keyword evidence="3" id="KW-1185">Reference proteome</keyword>
<sequence length="589" mass="64764">MTIPVVLMGFANDPGNHLAMLTRERKAVCSALSAYEDQRFIRVQAEPSAGLDDLFGLFNRFAGQIAIFHYGGHADGTALQLETPGGKELAHAAGLAQLMGQSAGLKLVFLNGCATRDQVKALLANGVPAVIATAVPIDDSMATEFAEQFYQSLASRKTIKEAFDAASALIASRYGETRAIGEFRGIEFGDGEADAPAPPELTWGLYTHPDHADVKQWQLPQQAENQVIVRGAALSHATTVAVNEGLIQTLFNAISPFSAEVGVLFEMAKRLGRSDLRTVRQQIIDAYPAPLGEQLRKLFSSNNVDEARLRQLVTTYDIGTRMFAFILLSQLWNARFEKHDLVTTPEQRAALLEFLELQPDSEPNFDYLQLITIIDGILSANTVEPFMELGAGLNASLAVDASNDAHRFMTEMRGELAKGAVNAAEIESFCVQAERHLGTILTDFAFIVSYKLATIKGIAITKTRHRPPEFKHRQVLLDRVTAGYIDSDEVRADFTDNESVILLKDLEDVSQYLNLTPFIIDQNALTGNENTKLFFLRGYSPADRTCHYYSIADPSDVLLISDTMDPKDQAAHLPVRSLVEEFREAVQAP</sequence>
<dbReference type="Proteomes" id="UP000431922">
    <property type="component" value="Unassembled WGS sequence"/>
</dbReference>
<name>A0A845B103_9SPHN</name>
<dbReference type="AlphaFoldDB" id="A0A845B103"/>
<dbReference type="Pfam" id="PF12770">
    <property type="entry name" value="CHAT"/>
    <property type="match status" value="1"/>
</dbReference>
<accession>A0A845B103</accession>
<dbReference type="EMBL" id="WTYL01000001">
    <property type="protein sequence ID" value="MXP43097.1"/>
    <property type="molecule type" value="Genomic_DNA"/>
</dbReference>
<organism evidence="2 3">
    <name type="scientific">Allopontixanthobacter sediminis</name>
    <dbReference type="NCBI Taxonomy" id="1689985"/>
    <lineage>
        <taxon>Bacteria</taxon>
        <taxon>Pseudomonadati</taxon>
        <taxon>Pseudomonadota</taxon>
        <taxon>Alphaproteobacteria</taxon>
        <taxon>Sphingomonadales</taxon>
        <taxon>Erythrobacteraceae</taxon>
        <taxon>Allopontixanthobacter</taxon>
    </lineage>
</organism>
<dbReference type="RefSeq" id="WP_160754744.1">
    <property type="nucleotide sequence ID" value="NZ_WTYL01000001.1"/>
</dbReference>
<proteinExistence type="predicted"/>
<dbReference type="InterPro" id="IPR024983">
    <property type="entry name" value="CHAT_dom"/>
</dbReference>
<evidence type="ECO:0000259" key="1">
    <source>
        <dbReference type="Pfam" id="PF12770"/>
    </source>
</evidence>
<evidence type="ECO:0000313" key="3">
    <source>
        <dbReference type="Proteomes" id="UP000431922"/>
    </source>
</evidence>
<protein>
    <submittedName>
        <fullName evidence="2">CHAT domain-containing protein</fullName>
    </submittedName>
</protein>
<evidence type="ECO:0000313" key="2">
    <source>
        <dbReference type="EMBL" id="MXP43097.1"/>
    </source>
</evidence>
<reference evidence="2 3" key="1">
    <citation type="submission" date="2019-12" db="EMBL/GenBank/DDBJ databases">
        <title>Genomic-based taxomic classification of the family Erythrobacteraceae.</title>
        <authorList>
            <person name="Xu L."/>
        </authorList>
    </citation>
    <scope>NUCLEOTIDE SEQUENCE [LARGE SCALE GENOMIC DNA]</scope>
    <source>
        <strain evidence="2 3">KCTC 42453</strain>
    </source>
</reference>
<gene>
    <name evidence="2" type="ORF">GRI65_01350</name>
</gene>